<evidence type="ECO:0000256" key="1">
    <source>
        <dbReference type="ARBA" id="ARBA00023125"/>
    </source>
</evidence>
<comment type="caution">
    <text evidence="3">The sequence shown here is derived from an EMBL/GenBank/DDBJ whole genome shotgun (WGS) entry which is preliminary data.</text>
</comment>
<evidence type="ECO:0000313" key="3">
    <source>
        <dbReference type="EMBL" id="NNU16789.1"/>
    </source>
</evidence>
<keyword evidence="1" id="KW-0238">DNA-binding</keyword>
<dbReference type="InterPro" id="IPR047057">
    <property type="entry name" value="MerR_fam"/>
</dbReference>
<organism evidence="3 4">
    <name type="scientific">Parvularcula mediterranea</name>
    <dbReference type="NCBI Taxonomy" id="2732508"/>
    <lineage>
        <taxon>Bacteria</taxon>
        <taxon>Pseudomonadati</taxon>
        <taxon>Pseudomonadota</taxon>
        <taxon>Alphaproteobacteria</taxon>
        <taxon>Parvularculales</taxon>
        <taxon>Parvularculaceae</taxon>
        <taxon>Parvularcula</taxon>
    </lineage>
</organism>
<dbReference type="InterPro" id="IPR000551">
    <property type="entry name" value="MerR-type_HTH_dom"/>
</dbReference>
<sequence length="133" mass="14692">MASRSQKEPTAFRTISEASEELGVAQHVLRHWEDVFSPVRPMRRAGGRRLYRVQDIELLRGIKRLLHDEGYTTKGVQKILKSDGADHVSAIGRGDVAPSSAGTKGDEATALLNEFQLLLKDIGSLKKSVQRIA</sequence>
<dbReference type="PANTHER" id="PTHR30204">
    <property type="entry name" value="REDOX-CYCLING DRUG-SENSING TRANSCRIPTIONAL ACTIVATOR SOXR"/>
    <property type="match status" value="1"/>
</dbReference>
<dbReference type="Proteomes" id="UP000536835">
    <property type="component" value="Unassembled WGS sequence"/>
</dbReference>
<gene>
    <name evidence="3" type="ORF">HK107_10710</name>
</gene>
<dbReference type="EMBL" id="JABFCX010000003">
    <property type="protein sequence ID" value="NNU16789.1"/>
    <property type="molecule type" value="Genomic_DNA"/>
</dbReference>
<reference evidence="3 4" key="1">
    <citation type="submission" date="2020-05" db="EMBL/GenBank/DDBJ databases">
        <title>Parvularcula mediterraneae sp. nov., isolated from polypropylene straw from shallow seawater of the seashore of Laganas in Zakynthos island, Greece.</title>
        <authorList>
            <person name="Szabo I."/>
            <person name="Al-Omari J."/>
            <person name="Rado J."/>
            <person name="Szerdahelyi G.S."/>
        </authorList>
    </citation>
    <scope>NUCLEOTIDE SEQUENCE [LARGE SCALE GENOMIC DNA]</scope>
    <source>
        <strain evidence="3 4">ZS-1/3</strain>
    </source>
</reference>
<protein>
    <submittedName>
        <fullName evidence="3">MerR family transcriptional regulator</fullName>
    </submittedName>
</protein>
<proteinExistence type="predicted"/>
<dbReference type="GO" id="GO:0003700">
    <property type="term" value="F:DNA-binding transcription factor activity"/>
    <property type="evidence" value="ECO:0007669"/>
    <property type="project" value="InterPro"/>
</dbReference>
<dbReference type="SUPFAM" id="SSF46955">
    <property type="entry name" value="Putative DNA-binding domain"/>
    <property type="match status" value="1"/>
</dbReference>
<dbReference type="Gene3D" id="1.10.1660.10">
    <property type="match status" value="1"/>
</dbReference>
<dbReference type="AlphaFoldDB" id="A0A7Y3RMK7"/>
<name>A0A7Y3RMK7_9PROT</name>
<feature type="domain" description="HTH merR-type" evidence="2">
    <location>
        <begin position="14"/>
        <end position="82"/>
    </location>
</feature>
<accession>A0A7Y3RMK7</accession>
<dbReference type="CDD" id="cd04765">
    <property type="entry name" value="HTH_MlrA-like_sg2"/>
    <property type="match status" value="1"/>
</dbReference>
<keyword evidence="4" id="KW-1185">Reference proteome</keyword>
<evidence type="ECO:0000259" key="2">
    <source>
        <dbReference type="PROSITE" id="PS50937"/>
    </source>
</evidence>
<dbReference type="SMART" id="SM00422">
    <property type="entry name" value="HTH_MERR"/>
    <property type="match status" value="1"/>
</dbReference>
<dbReference type="GO" id="GO:0003677">
    <property type="term" value="F:DNA binding"/>
    <property type="evidence" value="ECO:0007669"/>
    <property type="project" value="UniProtKB-KW"/>
</dbReference>
<dbReference type="RefSeq" id="WP_173199582.1">
    <property type="nucleotide sequence ID" value="NZ_JABFCX010000003.1"/>
</dbReference>
<dbReference type="PROSITE" id="PS50937">
    <property type="entry name" value="HTH_MERR_2"/>
    <property type="match status" value="1"/>
</dbReference>
<evidence type="ECO:0000313" key="4">
    <source>
        <dbReference type="Proteomes" id="UP000536835"/>
    </source>
</evidence>
<dbReference type="InterPro" id="IPR009061">
    <property type="entry name" value="DNA-bd_dom_put_sf"/>
</dbReference>
<dbReference type="Pfam" id="PF13411">
    <property type="entry name" value="MerR_1"/>
    <property type="match status" value="1"/>
</dbReference>
<dbReference type="PANTHER" id="PTHR30204:SF15">
    <property type="entry name" value="BLL5018 PROTEIN"/>
    <property type="match status" value="1"/>
</dbReference>